<reference evidence="1" key="1">
    <citation type="journal article" date="2014" name="Front. Microbiol.">
        <title>High frequency of phylogenetically diverse reductive dehalogenase-homologous genes in deep subseafloor sedimentary metagenomes.</title>
        <authorList>
            <person name="Kawai M."/>
            <person name="Futagami T."/>
            <person name="Toyoda A."/>
            <person name="Takaki Y."/>
            <person name="Nishi S."/>
            <person name="Hori S."/>
            <person name="Arai W."/>
            <person name="Tsubouchi T."/>
            <person name="Morono Y."/>
            <person name="Uchiyama I."/>
            <person name="Ito T."/>
            <person name="Fujiyama A."/>
            <person name="Inagaki F."/>
            <person name="Takami H."/>
        </authorList>
    </citation>
    <scope>NUCLEOTIDE SEQUENCE</scope>
    <source>
        <strain evidence="1">Expedition CK06-06</strain>
    </source>
</reference>
<dbReference type="EMBL" id="BARU01034594">
    <property type="protein sequence ID" value="GAH65389.1"/>
    <property type="molecule type" value="Genomic_DNA"/>
</dbReference>
<sequence>MATVLREKEIENRAIAALRDVSLLERKDHYPAQMSGG</sequence>
<proteinExistence type="predicted"/>
<accession>X1IGX5</accession>
<protein>
    <submittedName>
        <fullName evidence="1">Uncharacterized protein</fullName>
    </submittedName>
</protein>
<name>X1IGX5_9ZZZZ</name>
<evidence type="ECO:0000313" key="1">
    <source>
        <dbReference type="EMBL" id="GAH65389.1"/>
    </source>
</evidence>
<feature type="non-terminal residue" evidence="1">
    <location>
        <position position="37"/>
    </location>
</feature>
<organism evidence="1">
    <name type="scientific">marine sediment metagenome</name>
    <dbReference type="NCBI Taxonomy" id="412755"/>
    <lineage>
        <taxon>unclassified sequences</taxon>
        <taxon>metagenomes</taxon>
        <taxon>ecological metagenomes</taxon>
    </lineage>
</organism>
<dbReference type="AlphaFoldDB" id="X1IGX5"/>
<comment type="caution">
    <text evidence="1">The sequence shown here is derived from an EMBL/GenBank/DDBJ whole genome shotgun (WGS) entry which is preliminary data.</text>
</comment>
<gene>
    <name evidence="1" type="ORF">S03H2_54279</name>
</gene>